<keyword evidence="6" id="KW-0808">Transferase</keyword>
<feature type="transmembrane region" description="Helical" evidence="5">
    <location>
        <begin position="20"/>
        <end position="37"/>
    </location>
</feature>
<feature type="transmembrane region" description="Helical" evidence="5">
    <location>
        <begin position="49"/>
        <end position="69"/>
    </location>
</feature>
<evidence type="ECO:0000313" key="6">
    <source>
        <dbReference type="EMBL" id="MBK1616990.1"/>
    </source>
</evidence>
<dbReference type="Proteomes" id="UP001138768">
    <property type="component" value="Unassembled WGS sequence"/>
</dbReference>
<comment type="subcellular location">
    <subcellularLocation>
        <location evidence="1">Endomembrane system</location>
        <topology evidence="1">Multi-pass membrane protein</topology>
    </subcellularLocation>
</comment>
<evidence type="ECO:0000256" key="3">
    <source>
        <dbReference type="ARBA" id="ARBA00022989"/>
    </source>
</evidence>
<proteinExistence type="predicted"/>
<dbReference type="PANTHER" id="PTHR12714">
    <property type="entry name" value="PROTEIN-S ISOPRENYLCYSTEINE O-METHYLTRANSFERASE"/>
    <property type="match status" value="1"/>
</dbReference>
<evidence type="ECO:0000256" key="5">
    <source>
        <dbReference type="SAM" id="Phobius"/>
    </source>
</evidence>
<feature type="transmembrane region" description="Helical" evidence="5">
    <location>
        <begin position="111"/>
        <end position="134"/>
    </location>
</feature>
<dbReference type="InterPro" id="IPR007318">
    <property type="entry name" value="Phopholipid_MeTrfase"/>
</dbReference>
<keyword evidence="2 5" id="KW-0812">Transmembrane</keyword>
<dbReference type="GO" id="GO:0012505">
    <property type="term" value="C:endomembrane system"/>
    <property type="evidence" value="ECO:0007669"/>
    <property type="project" value="UniProtKB-SubCell"/>
</dbReference>
<dbReference type="AlphaFoldDB" id="A0A9X0W509"/>
<evidence type="ECO:0000313" key="7">
    <source>
        <dbReference type="Proteomes" id="UP001138768"/>
    </source>
</evidence>
<protein>
    <submittedName>
        <fullName evidence="6">Protein-S-isoprenylcysteine methyltransferase</fullName>
    </submittedName>
</protein>
<reference evidence="6 7" key="1">
    <citation type="journal article" date="2020" name="Microorganisms">
        <title>Osmotic Adaptation and Compatible Solute Biosynthesis of Phototrophic Bacteria as Revealed from Genome Analyses.</title>
        <authorList>
            <person name="Imhoff J.F."/>
            <person name="Rahn T."/>
            <person name="Kunzel S."/>
            <person name="Keller A."/>
            <person name="Neulinger S.C."/>
        </authorList>
    </citation>
    <scope>NUCLEOTIDE SEQUENCE [LARGE SCALE GENOMIC DNA]</scope>
    <source>
        <strain evidence="6 7">DSM 25653</strain>
    </source>
</reference>
<gene>
    <name evidence="6" type="ORF">CKO42_00700</name>
</gene>
<comment type="caution">
    <text evidence="6">The sequence shown here is derived from an EMBL/GenBank/DDBJ whole genome shotgun (WGS) entry which is preliminary data.</text>
</comment>
<evidence type="ECO:0000256" key="4">
    <source>
        <dbReference type="ARBA" id="ARBA00023136"/>
    </source>
</evidence>
<dbReference type="GO" id="GO:0032259">
    <property type="term" value="P:methylation"/>
    <property type="evidence" value="ECO:0007669"/>
    <property type="project" value="UniProtKB-KW"/>
</dbReference>
<evidence type="ECO:0000256" key="2">
    <source>
        <dbReference type="ARBA" id="ARBA00022692"/>
    </source>
</evidence>
<keyword evidence="7" id="KW-1185">Reference proteome</keyword>
<keyword evidence="4 5" id="KW-0472">Membrane</keyword>
<keyword evidence="6" id="KW-0489">Methyltransferase</keyword>
<sequence>MSQSSDRPRPGLGRRGEMLVAVQFALMIIFAMTPVWHPGLSPALLAELLLPRLILAIPFVLAALVLGAMGSHHIRDYLTPLPYPVDHSQLVQHGVYSLVRHPLYASLLSAALAWTFYSLSLSHLLWLVIGFLFFDFKARKEEAWLTERHPEYRDYAARVSKFIPYLY</sequence>
<dbReference type="RefSeq" id="WP_200236646.1">
    <property type="nucleotide sequence ID" value="NZ_NRRY01000001.1"/>
</dbReference>
<organism evidence="6 7">
    <name type="scientific">Lamprobacter modestohalophilus</name>
    <dbReference type="NCBI Taxonomy" id="1064514"/>
    <lineage>
        <taxon>Bacteria</taxon>
        <taxon>Pseudomonadati</taxon>
        <taxon>Pseudomonadota</taxon>
        <taxon>Gammaproteobacteria</taxon>
        <taxon>Chromatiales</taxon>
        <taxon>Chromatiaceae</taxon>
        <taxon>Lamprobacter</taxon>
    </lineage>
</organism>
<dbReference type="Gene3D" id="1.20.120.1630">
    <property type="match status" value="1"/>
</dbReference>
<keyword evidence="3 5" id="KW-1133">Transmembrane helix</keyword>
<evidence type="ECO:0000256" key="1">
    <source>
        <dbReference type="ARBA" id="ARBA00004127"/>
    </source>
</evidence>
<dbReference type="EMBL" id="NRRY01000001">
    <property type="protein sequence ID" value="MBK1616990.1"/>
    <property type="molecule type" value="Genomic_DNA"/>
</dbReference>
<dbReference type="PANTHER" id="PTHR12714:SF24">
    <property type="entry name" value="SLR1182 PROTEIN"/>
    <property type="match status" value="1"/>
</dbReference>
<dbReference type="GO" id="GO:0008168">
    <property type="term" value="F:methyltransferase activity"/>
    <property type="evidence" value="ECO:0007669"/>
    <property type="project" value="UniProtKB-KW"/>
</dbReference>
<accession>A0A9X0W509</accession>
<dbReference type="Pfam" id="PF04191">
    <property type="entry name" value="PEMT"/>
    <property type="match status" value="1"/>
</dbReference>
<name>A0A9X0W509_9GAMM</name>